<protein>
    <submittedName>
        <fullName evidence="5">Helix-turn-helix domain-containing protein</fullName>
    </submittedName>
</protein>
<accession>A0A1I6QKY0</accession>
<name>A0A1I6QKY0_9SPHI</name>
<dbReference type="RefSeq" id="WP_093363921.1">
    <property type="nucleotide sequence ID" value="NZ_FOZZ01000002.1"/>
</dbReference>
<proteinExistence type="predicted"/>
<gene>
    <name evidence="5" type="ORF">SAMN05660206_102394</name>
</gene>
<dbReference type="OrthoDB" id="323290at2"/>
<dbReference type="Pfam" id="PF12833">
    <property type="entry name" value="HTH_18"/>
    <property type="match status" value="1"/>
</dbReference>
<dbReference type="GO" id="GO:0003700">
    <property type="term" value="F:DNA-binding transcription factor activity"/>
    <property type="evidence" value="ECO:0007669"/>
    <property type="project" value="InterPro"/>
</dbReference>
<evidence type="ECO:0000256" key="3">
    <source>
        <dbReference type="ARBA" id="ARBA00023163"/>
    </source>
</evidence>
<evidence type="ECO:0000256" key="1">
    <source>
        <dbReference type="ARBA" id="ARBA00023015"/>
    </source>
</evidence>
<evidence type="ECO:0000313" key="5">
    <source>
        <dbReference type="EMBL" id="SFS53093.1"/>
    </source>
</evidence>
<dbReference type="PANTHER" id="PTHR46796:SF13">
    <property type="entry name" value="HTH-TYPE TRANSCRIPTIONAL ACTIVATOR RHAS"/>
    <property type="match status" value="1"/>
</dbReference>
<evidence type="ECO:0000313" key="6">
    <source>
        <dbReference type="Proteomes" id="UP000198785"/>
    </source>
</evidence>
<dbReference type="PROSITE" id="PS01124">
    <property type="entry name" value="HTH_ARAC_FAMILY_2"/>
    <property type="match status" value="1"/>
</dbReference>
<dbReference type="InterPro" id="IPR046532">
    <property type="entry name" value="DUF6597"/>
</dbReference>
<dbReference type="SMART" id="SM00342">
    <property type="entry name" value="HTH_ARAC"/>
    <property type="match status" value="1"/>
</dbReference>
<dbReference type="Pfam" id="PF20240">
    <property type="entry name" value="DUF6597"/>
    <property type="match status" value="1"/>
</dbReference>
<dbReference type="STRING" id="683125.SAMN05660206_102394"/>
<keyword evidence="6" id="KW-1185">Reference proteome</keyword>
<dbReference type="GO" id="GO:0043565">
    <property type="term" value="F:sequence-specific DNA binding"/>
    <property type="evidence" value="ECO:0007669"/>
    <property type="project" value="InterPro"/>
</dbReference>
<keyword evidence="2" id="KW-0238">DNA-binding</keyword>
<dbReference type="PANTHER" id="PTHR46796">
    <property type="entry name" value="HTH-TYPE TRANSCRIPTIONAL ACTIVATOR RHAS-RELATED"/>
    <property type="match status" value="1"/>
</dbReference>
<keyword evidence="1" id="KW-0805">Transcription regulation</keyword>
<dbReference type="InterPro" id="IPR018060">
    <property type="entry name" value="HTH_AraC"/>
</dbReference>
<dbReference type="InterPro" id="IPR050204">
    <property type="entry name" value="AraC_XylS_family_regulators"/>
</dbReference>
<evidence type="ECO:0000256" key="2">
    <source>
        <dbReference type="ARBA" id="ARBA00023125"/>
    </source>
</evidence>
<dbReference type="Proteomes" id="UP000198785">
    <property type="component" value="Unassembled WGS sequence"/>
</dbReference>
<dbReference type="EMBL" id="FOZZ01000002">
    <property type="protein sequence ID" value="SFS53093.1"/>
    <property type="molecule type" value="Genomic_DNA"/>
</dbReference>
<feature type="domain" description="HTH araC/xylS-type" evidence="4">
    <location>
        <begin position="153"/>
        <end position="253"/>
    </location>
</feature>
<dbReference type="Gene3D" id="1.10.10.60">
    <property type="entry name" value="Homeodomain-like"/>
    <property type="match status" value="1"/>
</dbReference>
<reference evidence="5 6" key="1">
    <citation type="submission" date="2016-10" db="EMBL/GenBank/DDBJ databases">
        <authorList>
            <person name="de Groot N.N."/>
        </authorList>
    </citation>
    <scope>NUCLEOTIDE SEQUENCE [LARGE SCALE GENOMIC DNA]</scope>
    <source>
        <strain evidence="5 6">DSM 22789</strain>
    </source>
</reference>
<dbReference type="AlphaFoldDB" id="A0A1I6QKY0"/>
<evidence type="ECO:0000259" key="4">
    <source>
        <dbReference type="PROSITE" id="PS01124"/>
    </source>
</evidence>
<keyword evidence="3" id="KW-0804">Transcription</keyword>
<sequence length="265" mass="30235">MQYYPVPDSLSPLIESIWSFESPEQLPKREQALVIPTGKCVLLWNYQGTYEHVVDDTVFHHPLYDLHLVGPHNKNIALRGSAPVSSIGITFRPYGYYAIAGAAMPTLVNGVASISRLKQDGSMVLDSCTGMPADSIGPLLQLLDERIQFAADGRVISAVDAIDQHQGNIRIREVFENIPGSQRHLNKLFKEQVGLTPKEYASIVRLQAMYNLYIRDQQRENKDHLYDLYYDESHFLQDFRKVFAQRPRQFMRAPNQLGNAFNKKR</sequence>
<organism evidence="5 6">
    <name type="scientific">Sphingobacterium wenxiniae</name>
    <dbReference type="NCBI Taxonomy" id="683125"/>
    <lineage>
        <taxon>Bacteria</taxon>
        <taxon>Pseudomonadati</taxon>
        <taxon>Bacteroidota</taxon>
        <taxon>Sphingobacteriia</taxon>
        <taxon>Sphingobacteriales</taxon>
        <taxon>Sphingobacteriaceae</taxon>
        <taxon>Sphingobacterium</taxon>
    </lineage>
</organism>